<comment type="caution">
    <text evidence="7">The sequence shown here is derived from an EMBL/GenBank/DDBJ whole genome shotgun (WGS) entry which is preliminary data.</text>
</comment>
<feature type="compositionally biased region" description="Acidic residues" evidence="5">
    <location>
        <begin position="282"/>
        <end position="295"/>
    </location>
</feature>
<feature type="compositionally biased region" description="Basic and acidic residues" evidence="5">
    <location>
        <begin position="425"/>
        <end position="446"/>
    </location>
</feature>
<dbReference type="InterPro" id="IPR017956">
    <property type="entry name" value="AT_hook_DNA-bd_motif"/>
</dbReference>
<dbReference type="EMBL" id="CAICTM010001494">
    <property type="protein sequence ID" value="CAB9524118.1"/>
    <property type="molecule type" value="Genomic_DNA"/>
</dbReference>
<dbReference type="GO" id="GO:0003677">
    <property type="term" value="F:DNA binding"/>
    <property type="evidence" value="ECO:0007669"/>
    <property type="project" value="InterPro"/>
</dbReference>
<feature type="compositionally biased region" description="Polar residues" evidence="5">
    <location>
        <begin position="935"/>
        <end position="946"/>
    </location>
</feature>
<feature type="compositionally biased region" description="Pro residues" evidence="5">
    <location>
        <begin position="1143"/>
        <end position="1152"/>
    </location>
</feature>
<dbReference type="OrthoDB" id="124855at2759"/>
<feature type="compositionally biased region" description="Acidic residues" evidence="5">
    <location>
        <begin position="1153"/>
        <end position="1163"/>
    </location>
</feature>
<dbReference type="PRINTS" id="PR01217">
    <property type="entry name" value="PRICHEXTENSN"/>
</dbReference>
<dbReference type="PRINTS" id="PR00929">
    <property type="entry name" value="ATHOOK"/>
</dbReference>
<protein>
    <submittedName>
        <fullName evidence="7">Protein ligase UHRF1</fullName>
    </submittedName>
</protein>
<dbReference type="SMART" id="SM00249">
    <property type="entry name" value="PHD"/>
    <property type="match status" value="2"/>
</dbReference>
<feature type="compositionally biased region" description="Basic and acidic residues" evidence="5">
    <location>
        <begin position="170"/>
        <end position="180"/>
    </location>
</feature>
<dbReference type="PANTHER" id="PTHR24102">
    <property type="entry name" value="PHD FINGER PROTEIN"/>
    <property type="match status" value="1"/>
</dbReference>
<organism evidence="7 8">
    <name type="scientific">Seminavis robusta</name>
    <dbReference type="NCBI Taxonomy" id="568900"/>
    <lineage>
        <taxon>Eukaryota</taxon>
        <taxon>Sar</taxon>
        <taxon>Stramenopiles</taxon>
        <taxon>Ochrophyta</taxon>
        <taxon>Bacillariophyta</taxon>
        <taxon>Bacillariophyceae</taxon>
        <taxon>Bacillariophycidae</taxon>
        <taxon>Naviculales</taxon>
        <taxon>Naviculaceae</taxon>
        <taxon>Seminavis</taxon>
    </lineage>
</organism>
<feature type="compositionally biased region" description="Basic residues" evidence="5">
    <location>
        <begin position="128"/>
        <end position="140"/>
    </location>
</feature>
<feature type="compositionally biased region" description="Pro residues" evidence="5">
    <location>
        <begin position="1014"/>
        <end position="1024"/>
    </location>
</feature>
<keyword evidence="1" id="KW-0479">Metal-binding</keyword>
<dbReference type="Proteomes" id="UP001153069">
    <property type="component" value="Unassembled WGS sequence"/>
</dbReference>
<feature type="compositionally biased region" description="Basic and acidic residues" evidence="5">
    <location>
        <begin position="517"/>
        <end position="526"/>
    </location>
</feature>
<keyword evidence="2 4" id="KW-0863">Zinc-finger</keyword>
<feature type="compositionally biased region" description="Basic and acidic residues" evidence="5">
    <location>
        <begin position="471"/>
        <end position="481"/>
    </location>
</feature>
<feature type="compositionally biased region" description="Basic and acidic residues" evidence="5">
    <location>
        <begin position="554"/>
        <end position="578"/>
    </location>
</feature>
<feature type="compositionally biased region" description="Basic and acidic residues" evidence="5">
    <location>
        <begin position="1192"/>
        <end position="1205"/>
    </location>
</feature>
<feature type="compositionally biased region" description="Pro residues" evidence="5">
    <location>
        <begin position="1117"/>
        <end position="1130"/>
    </location>
</feature>
<dbReference type="InterPro" id="IPR019787">
    <property type="entry name" value="Znf_PHD-finger"/>
</dbReference>
<dbReference type="InterPro" id="IPR019786">
    <property type="entry name" value="Zinc_finger_PHD-type_CS"/>
</dbReference>
<feature type="region of interest" description="Disordered" evidence="5">
    <location>
        <begin position="272"/>
        <end position="297"/>
    </location>
</feature>
<feature type="region of interest" description="Disordered" evidence="5">
    <location>
        <begin position="1566"/>
        <end position="1602"/>
    </location>
</feature>
<feature type="region of interest" description="Disordered" evidence="5">
    <location>
        <begin position="821"/>
        <end position="843"/>
    </location>
</feature>
<name>A0A9N8ENW6_9STRA</name>
<feature type="region of interest" description="Disordered" evidence="5">
    <location>
        <begin position="795"/>
        <end position="814"/>
    </location>
</feature>
<evidence type="ECO:0000256" key="4">
    <source>
        <dbReference type="PROSITE-ProRule" id="PRU00146"/>
    </source>
</evidence>
<feature type="compositionally biased region" description="Acidic residues" evidence="5">
    <location>
        <begin position="409"/>
        <end position="422"/>
    </location>
</feature>
<reference evidence="7" key="1">
    <citation type="submission" date="2020-06" db="EMBL/GenBank/DDBJ databases">
        <authorList>
            <consortium name="Plant Systems Biology data submission"/>
        </authorList>
    </citation>
    <scope>NUCLEOTIDE SEQUENCE</scope>
    <source>
        <strain evidence="7">D6</strain>
    </source>
</reference>
<dbReference type="PROSITE" id="PS50016">
    <property type="entry name" value="ZF_PHD_2"/>
    <property type="match status" value="2"/>
</dbReference>
<feature type="compositionally biased region" description="Basic residues" evidence="5">
    <location>
        <begin position="1026"/>
        <end position="1035"/>
    </location>
</feature>
<feature type="compositionally biased region" description="Low complexity" evidence="5">
    <location>
        <begin position="108"/>
        <end position="120"/>
    </location>
</feature>
<evidence type="ECO:0000256" key="2">
    <source>
        <dbReference type="ARBA" id="ARBA00022771"/>
    </source>
</evidence>
<evidence type="ECO:0000313" key="8">
    <source>
        <dbReference type="Proteomes" id="UP001153069"/>
    </source>
</evidence>
<dbReference type="CDD" id="cd15525">
    <property type="entry name" value="PHD_UHRF1_2"/>
    <property type="match status" value="1"/>
</dbReference>
<feature type="compositionally biased region" description="Basic residues" evidence="5">
    <location>
        <begin position="1168"/>
        <end position="1185"/>
    </location>
</feature>
<feature type="compositionally biased region" description="Acidic residues" evidence="5">
    <location>
        <begin position="533"/>
        <end position="553"/>
    </location>
</feature>
<feature type="domain" description="PHD-type" evidence="6">
    <location>
        <begin position="196"/>
        <end position="243"/>
    </location>
</feature>
<keyword evidence="3" id="KW-0862">Zinc</keyword>
<proteinExistence type="predicted"/>
<evidence type="ECO:0000256" key="3">
    <source>
        <dbReference type="ARBA" id="ARBA00022833"/>
    </source>
</evidence>
<feature type="compositionally biased region" description="Basic and acidic residues" evidence="5">
    <location>
        <begin position="81"/>
        <end position="94"/>
    </location>
</feature>
<dbReference type="GO" id="GO:0016874">
    <property type="term" value="F:ligase activity"/>
    <property type="evidence" value="ECO:0007669"/>
    <property type="project" value="UniProtKB-KW"/>
</dbReference>
<evidence type="ECO:0000256" key="1">
    <source>
        <dbReference type="ARBA" id="ARBA00022723"/>
    </source>
</evidence>
<dbReference type="Pfam" id="PF00628">
    <property type="entry name" value="PHD"/>
    <property type="match status" value="2"/>
</dbReference>
<keyword evidence="7" id="KW-0436">Ligase</keyword>
<feature type="domain" description="PHD-type" evidence="6">
    <location>
        <begin position="859"/>
        <end position="926"/>
    </location>
</feature>
<dbReference type="GO" id="GO:0008270">
    <property type="term" value="F:zinc ion binding"/>
    <property type="evidence" value="ECO:0007669"/>
    <property type="project" value="UniProtKB-KW"/>
</dbReference>
<dbReference type="SMART" id="SM00384">
    <property type="entry name" value="AT_hook"/>
    <property type="match status" value="9"/>
</dbReference>
<dbReference type="InterPro" id="IPR013083">
    <property type="entry name" value="Znf_RING/FYVE/PHD"/>
</dbReference>
<gene>
    <name evidence="7" type="ORF">SEMRO_1496_G277520.1</name>
</gene>
<feature type="compositionally biased region" description="Basic and acidic residues" evidence="5">
    <location>
        <begin position="828"/>
        <end position="843"/>
    </location>
</feature>
<dbReference type="Gene3D" id="2.30.30.1150">
    <property type="match status" value="1"/>
</dbReference>
<evidence type="ECO:0000259" key="6">
    <source>
        <dbReference type="PROSITE" id="PS50016"/>
    </source>
</evidence>
<dbReference type="Gene3D" id="3.30.40.10">
    <property type="entry name" value="Zinc/RING finger domain, C3HC4 (zinc finger)"/>
    <property type="match status" value="1"/>
</dbReference>
<feature type="compositionally biased region" description="Low complexity" evidence="5">
    <location>
        <begin position="1227"/>
        <end position="1237"/>
    </location>
</feature>
<feature type="compositionally biased region" description="Basic residues" evidence="5">
    <location>
        <begin position="1085"/>
        <end position="1097"/>
    </location>
</feature>
<sequence length="1685" mass="181655">MVKSRYLCSAPRPETWDERAEALLNSLGGSTEKIESTLKQTLESLKAMHADKQKTGPGRKSNAEHAIAFYEYVLETINEKKEEEENKKKGKDNDTASTTNDDDDKKPAATTTSTTEDATTPEPPPQPVKRKRGRPPKNKNKLMAAAAAAARTGEPPRKKPATQLQVDTTRMARKDRSPDDHSIASMDTQEFINQHNDLCEVCSKGGELLMCSTCNLVFHLACVRPKMEEEPEDSWVCAYCIMSGVKGLKQNSKLRKNAAVAVRLMARMRKSLQRQRLRSQQEEEGENSADEDDDNDKLREARINEHKRLQSLRSKFFGNRVTLEGDEKNDSEETKEADEDAKPRVVAVKARKATEETKDEEGDRIVVAKRATEETKEDDKAVADAKDNTAKGDGILLAKPTAIGKVSSTDDEVKEDDGEGAMDDTNLHDDNVKVDVEAPRVADSDAKPAATGIASSSDDEVKEDYGDSPMEDGKQQDKDKNDEIEEEKPDAKTPPASDNEDADDTSTSKQGDDNDEKMDAGAKEEGAAQQGDGTEDDATDEEEKEPTVLEDDNVDSKKEEEKIDSSESKEEVDSKGGEEQMDSGEDGEDNVEAEEEKVQSKVAEEDKEKVDSGAEEEKVDTKADEEKVDTKDDEGETGSKESKEETGPKEDKEENEPKKNKEDAGSKAEQEETTAKGKVKGDDDQTEKVETEEAPKTEEKKDGSETKTPKTEETKDETDTDKPANEGVKEDNEGAEEDNEAEIMTPLRKNHTPTIAEAVKMEDDSGRYIRRNRKKATYYDPGTRIAASKWQTDGVWKAPEQADGTRGSDDDDEMDDEYVDEAQATPGKSKEGTDEAKEGDGVDIVARDVSPKKAGKEGAPWCNFCKDDKTIVVCCFCACRVCFGKHEQSKLLLCDRCDDEYHTFCLDPPLKAVPSTGWFCPSCVAAEENLSQVGTRASKTMSSSGTKPAAVPIRSSGRKSIPVLSPPSPKAAKKESPKATSAVAQPVKRGPGRPRKHPLPEEAPPRKRGRPPKNKTPPPPVESPPPRKRGRPRKHPLPEPAESSTSKKKASPTASEPEPTVKKRGPGRPPKVKTAPEPTPEPPVKKRGPGRPPKKPKTPPEEEPAPAPAPVKKRGPGRPPKVKTPPPEPEPVVVVPRKRGRPPKTPPPPPPEPEPESEPESEPEVVVPKKRGPGRPPKVSRKRSKSPAPPKKASEAKPKAEEPPPKRAKGGSTTAAAAAAVKEKTAPPEAAKPAVKVSRSGRTVKRTSFHDEIDEGEQHLKSVKYAEQQRKASEFVSNQAPEEEPPFVDPNIHELDSHDVHGLDAQFLEVMPDVGDMSHLEGLEDNFSHEHIDLGGVEPTPVVVPAPMPLVQQEAVFPVHAEEDMKPAAVETVHTDSVPQVQAQAVAPVETALVHMVQTDLASLPTTPGTGIIHAIPEPAVVLVVPTPAPAVETPTAAPAPEPPKVDQVQATQTTEVAAVPVPAPPAAAVPVPAPPIAPPQAAVPVPKAAVPAPQAPVPAPTPTLAPVPAPGPVVTPAAAAPTITQPPPVAAPAPAVAESAPEPPASVEKLSGVDEAVVPPIQAEAATLKPPPAASAASGETDASANEPTVAAKTPRRKPGARECMQISRRFGVCPPTEKQMSILLDYCKRGKVEHLIRMRERLDEHSGFLEQQIAGLEALVQETGETDVVVPAMPEGEQGEGGA</sequence>
<feature type="compositionally biased region" description="Acidic residues" evidence="5">
    <location>
        <begin position="579"/>
        <end position="595"/>
    </location>
</feature>
<dbReference type="InterPro" id="IPR001965">
    <property type="entry name" value="Znf_PHD"/>
</dbReference>
<dbReference type="PROSITE" id="PS01359">
    <property type="entry name" value="ZF_PHD_1"/>
    <property type="match status" value="2"/>
</dbReference>
<dbReference type="InterPro" id="IPR011011">
    <property type="entry name" value="Znf_FYVE_PHD"/>
</dbReference>
<evidence type="ECO:0000313" key="7">
    <source>
        <dbReference type="EMBL" id="CAB9524118.1"/>
    </source>
</evidence>
<dbReference type="PANTHER" id="PTHR24102:SF28">
    <property type="entry name" value="PHD-TYPE DOMAIN-CONTAINING PROTEIN"/>
    <property type="match status" value="1"/>
</dbReference>
<feature type="region of interest" description="Disordered" evidence="5">
    <location>
        <begin position="81"/>
        <end position="180"/>
    </location>
</feature>
<feature type="region of interest" description="Disordered" evidence="5">
    <location>
        <begin position="323"/>
        <end position="761"/>
    </location>
</feature>
<dbReference type="SUPFAM" id="SSF57903">
    <property type="entry name" value="FYVE/PHD zinc finger"/>
    <property type="match status" value="2"/>
</dbReference>
<evidence type="ECO:0000256" key="5">
    <source>
        <dbReference type="SAM" id="MobiDB-lite"/>
    </source>
</evidence>
<feature type="compositionally biased region" description="Basic and acidic residues" evidence="5">
    <location>
        <begin position="720"/>
        <end position="732"/>
    </location>
</feature>
<feature type="compositionally biased region" description="Basic and acidic residues" evidence="5">
    <location>
        <begin position="596"/>
        <end position="630"/>
    </location>
</feature>
<feature type="compositionally biased region" description="Basic and acidic residues" evidence="5">
    <location>
        <begin position="323"/>
        <end position="334"/>
    </location>
</feature>
<feature type="compositionally biased region" description="Basic and acidic residues" evidence="5">
    <location>
        <begin position="352"/>
        <end position="390"/>
    </location>
</feature>
<keyword evidence="8" id="KW-1185">Reference proteome</keyword>
<feature type="region of interest" description="Disordered" evidence="5">
    <location>
        <begin position="1529"/>
        <end position="1548"/>
    </location>
</feature>
<feature type="compositionally biased region" description="Basic and acidic residues" evidence="5">
    <location>
        <begin position="637"/>
        <end position="713"/>
    </location>
</feature>
<accession>A0A9N8ENW6</accession>
<feature type="region of interest" description="Disordered" evidence="5">
    <location>
        <begin position="935"/>
        <end position="1249"/>
    </location>
</feature>